<accession>A0A1F7Z3S7</accession>
<dbReference type="CDD" id="cd02883">
    <property type="entry name" value="NUDIX_Hydrolase"/>
    <property type="match status" value="1"/>
</dbReference>
<dbReference type="InterPro" id="IPR000086">
    <property type="entry name" value="NUDIX_hydrolase_dom"/>
</dbReference>
<reference evidence="3 4" key="1">
    <citation type="journal article" date="2016" name="Nat. Commun.">
        <title>Thousands of microbial genomes shed light on interconnected biogeochemical processes in an aquifer system.</title>
        <authorList>
            <person name="Anantharaman K."/>
            <person name="Brown C.T."/>
            <person name="Hug L.A."/>
            <person name="Sharon I."/>
            <person name="Castelle C.J."/>
            <person name="Probst A.J."/>
            <person name="Thomas B.C."/>
            <person name="Singh A."/>
            <person name="Wilkins M.J."/>
            <person name="Karaoz U."/>
            <person name="Brodie E.L."/>
            <person name="Williams K.H."/>
            <person name="Hubbard S.S."/>
            <person name="Banfield J.F."/>
        </authorList>
    </citation>
    <scope>NUCLEOTIDE SEQUENCE [LARGE SCALE GENOMIC DNA]</scope>
</reference>
<keyword evidence="1" id="KW-0378">Hydrolase</keyword>
<name>A0A1F7Z3S7_9BACT</name>
<dbReference type="EMBL" id="MGGR01000016">
    <property type="protein sequence ID" value="OGM33598.1"/>
    <property type="molecule type" value="Genomic_DNA"/>
</dbReference>
<evidence type="ECO:0000313" key="3">
    <source>
        <dbReference type="EMBL" id="OGM33598.1"/>
    </source>
</evidence>
<dbReference type="Pfam" id="PF00293">
    <property type="entry name" value="NUDIX"/>
    <property type="match status" value="1"/>
</dbReference>
<evidence type="ECO:0000256" key="1">
    <source>
        <dbReference type="ARBA" id="ARBA00022801"/>
    </source>
</evidence>
<evidence type="ECO:0000259" key="2">
    <source>
        <dbReference type="PROSITE" id="PS51462"/>
    </source>
</evidence>
<proteinExistence type="predicted"/>
<dbReference type="Proteomes" id="UP000177169">
    <property type="component" value="Unassembled WGS sequence"/>
</dbReference>
<dbReference type="PROSITE" id="PS51462">
    <property type="entry name" value="NUDIX"/>
    <property type="match status" value="1"/>
</dbReference>
<sequence>MIYQVQFLPELKIQGFLETVMKKEKKKVVRAIILDEQGRVLLGKRAQGKGAGTWALIGGKPDGNETPEKTIIREVKEELGIEFDPHFYLEELDKESFPREFWDVRYFEGGFEGKISLNEENSEIMFVSLEDLDNFEIAFDHKELLIKFFKGKSKCFKKF</sequence>
<evidence type="ECO:0000313" key="4">
    <source>
        <dbReference type="Proteomes" id="UP000177169"/>
    </source>
</evidence>
<dbReference type="AlphaFoldDB" id="A0A1F7Z3S7"/>
<dbReference type="InterPro" id="IPR020084">
    <property type="entry name" value="NUDIX_hydrolase_CS"/>
</dbReference>
<dbReference type="GO" id="GO:0016787">
    <property type="term" value="F:hydrolase activity"/>
    <property type="evidence" value="ECO:0007669"/>
    <property type="project" value="UniProtKB-KW"/>
</dbReference>
<dbReference type="Gene3D" id="3.90.79.10">
    <property type="entry name" value="Nucleoside Triphosphate Pyrophosphohydrolase"/>
    <property type="match status" value="1"/>
</dbReference>
<dbReference type="STRING" id="1802505.A3D01_01425"/>
<feature type="domain" description="Nudix hydrolase" evidence="2">
    <location>
        <begin position="24"/>
        <end position="149"/>
    </location>
</feature>
<organism evidence="3 4">
    <name type="scientific">Candidatus Woesebacteria bacterium RIFCSPHIGHO2_02_FULL_39_13</name>
    <dbReference type="NCBI Taxonomy" id="1802505"/>
    <lineage>
        <taxon>Bacteria</taxon>
        <taxon>Candidatus Woeseibacteriota</taxon>
    </lineage>
</organism>
<dbReference type="InterPro" id="IPR015797">
    <property type="entry name" value="NUDIX_hydrolase-like_dom_sf"/>
</dbReference>
<dbReference type="PANTHER" id="PTHR43736:SF1">
    <property type="entry name" value="DIHYDRONEOPTERIN TRIPHOSPHATE DIPHOSPHATASE"/>
    <property type="match status" value="1"/>
</dbReference>
<comment type="caution">
    <text evidence="3">The sequence shown here is derived from an EMBL/GenBank/DDBJ whole genome shotgun (WGS) entry which is preliminary data.</text>
</comment>
<dbReference type="SUPFAM" id="SSF55811">
    <property type="entry name" value="Nudix"/>
    <property type="match status" value="1"/>
</dbReference>
<protein>
    <recommendedName>
        <fullName evidence="2">Nudix hydrolase domain-containing protein</fullName>
    </recommendedName>
</protein>
<gene>
    <name evidence="3" type="ORF">A3D01_01425</name>
</gene>
<dbReference type="PANTHER" id="PTHR43736">
    <property type="entry name" value="ADP-RIBOSE PYROPHOSPHATASE"/>
    <property type="match status" value="1"/>
</dbReference>
<dbReference type="PROSITE" id="PS00893">
    <property type="entry name" value="NUDIX_BOX"/>
    <property type="match status" value="1"/>
</dbReference>